<evidence type="ECO:0000313" key="3">
    <source>
        <dbReference type="Proteomes" id="UP000515908"/>
    </source>
</evidence>
<gene>
    <name evidence="2" type="ORF">ADEAN_000677400</name>
</gene>
<accession>A0A7G2CLY8</accession>
<reference evidence="2 3" key="1">
    <citation type="submission" date="2020-08" db="EMBL/GenBank/DDBJ databases">
        <authorList>
            <person name="Newling K."/>
            <person name="Davey J."/>
            <person name="Forrester S."/>
        </authorList>
    </citation>
    <scope>NUCLEOTIDE SEQUENCE [LARGE SCALE GENOMIC DNA]</scope>
    <source>
        <strain evidence="3">Crithidia deanei Carvalho (ATCC PRA-265)</strain>
    </source>
</reference>
<dbReference type="Proteomes" id="UP000515908">
    <property type="component" value="Chromosome 13"/>
</dbReference>
<evidence type="ECO:0000256" key="1">
    <source>
        <dbReference type="SAM" id="MobiDB-lite"/>
    </source>
</evidence>
<protein>
    <submittedName>
        <fullName evidence="2">Uncharacterized protein</fullName>
    </submittedName>
</protein>
<dbReference type="EMBL" id="LR877157">
    <property type="protein sequence ID" value="CAD2219272.1"/>
    <property type="molecule type" value="Genomic_DNA"/>
</dbReference>
<dbReference type="AlphaFoldDB" id="A0A7G2CLY8"/>
<evidence type="ECO:0000313" key="2">
    <source>
        <dbReference type="EMBL" id="CAD2219272.1"/>
    </source>
</evidence>
<proteinExistence type="predicted"/>
<keyword evidence="3" id="KW-1185">Reference proteome</keyword>
<feature type="compositionally biased region" description="Polar residues" evidence="1">
    <location>
        <begin position="262"/>
        <end position="276"/>
    </location>
</feature>
<organism evidence="2 3">
    <name type="scientific">Angomonas deanei</name>
    <dbReference type="NCBI Taxonomy" id="59799"/>
    <lineage>
        <taxon>Eukaryota</taxon>
        <taxon>Discoba</taxon>
        <taxon>Euglenozoa</taxon>
        <taxon>Kinetoplastea</taxon>
        <taxon>Metakinetoplastina</taxon>
        <taxon>Trypanosomatida</taxon>
        <taxon>Trypanosomatidae</taxon>
        <taxon>Strigomonadinae</taxon>
        <taxon>Angomonas</taxon>
    </lineage>
</organism>
<dbReference type="VEuPathDB" id="TriTrypDB:ADEAN_000677400"/>
<name>A0A7G2CLY8_9TRYP</name>
<sequence length="353" mass="39922">MTTSGPPPAAIKWWLNKSEEEREIFLSDPQTSSAVRENVEQIEEFCIQHPYEIYSGIHYDQDGTMVQGEPLRILANQVLTKQNTPDEGKLPAPLLFPRGDPCSEIGFRKRARNGGFRDASEDAILADAEQHVQRVKERLREFLVRHTGTEADSEGETRCAAVAQILVELLCEACKVAVIRQNGVEKVEKQIENLRKPAKLFLRRRKEEVGDDLDNGGDAFEDFLHFSSEDEGGSGDDISAFPLRYYRRQCRQQRRLWMMAMSKQSSDGGEETSSAPRKNGDNAPSTAWGAIRDYFGRNLSMQRHGDKRDGGTGDPTSKTIDITMNDIRFAIEKMMKRGIVQEMLKNNDPRPSQ</sequence>
<feature type="region of interest" description="Disordered" evidence="1">
    <location>
        <begin position="301"/>
        <end position="320"/>
    </location>
</feature>
<feature type="region of interest" description="Disordered" evidence="1">
    <location>
        <begin position="262"/>
        <end position="287"/>
    </location>
</feature>